<evidence type="ECO:0000313" key="2">
    <source>
        <dbReference type="Proteomes" id="UP000824120"/>
    </source>
</evidence>
<keyword evidence="2" id="KW-1185">Reference proteome</keyword>
<comment type="caution">
    <text evidence="1">The sequence shown here is derived from an EMBL/GenBank/DDBJ whole genome shotgun (WGS) entry which is preliminary data.</text>
</comment>
<dbReference type="Pfam" id="PF25284">
    <property type="entry name" value="DUF7874"/>
    <property type="match status" value="1"/>
</dbReference>
<reference evidence="1 2" key="1">
    <citation type="submission" date="2020-09" db="EMBL/GenBank/DDBJ databases">
        <title>De no assembly of potato wild relative species, Solanum commersonii.</title>
        <authorList>
            <person name="Cho K."/>
        </authorList>
    </citation>
    <scope>NUCLEOTIDE SEQUENCE [LARGE SCALE GENOMIC DNA]</scope>
    <source>
        <strain evidence="1">LZ3.2</strain>
        <tissue evidence="1">Leaf</tissue>
    </source>
</reference>
<gene>
    <name evidence="1" type="ORF">H5410_054283</name>
</gene>
<accession>A0A9J5X9T4</accession>
<name>A0A9J5X9T4_SOLCO</name>
<protein>
    <submittedName>
        <fullName evidence="1">Uncharacterized protein</fullName>
    </submittedName>
</protein>
<dbReference type="PANTHER" id="PTHR37216">
    <property type="entry name" value="EXPRESSED PROTEIN"/>
    <property type="match status" value="1"/>
</dbReference>
<proteinExistence type="predicted"/>
<dbReference type="InterPro" id="IPR057196">
    <property type="entry name" value="DUF7874"/>
</dbReference>
<dbReference type="Proteomes" id="UP000824120">
    <property type="component" value="Chromosome 10"/>
</dbReference>
<dbReference type="PANTHER" id="PTHR37216:SF1">
    <property type="entry name" value="EXPRESSED PROTEIN"/>
    <property type="match status" value="1"/>
</dbReference>
<evidence type="ECO:0000313" key="1">
    <source>
        <dbReference type="EMBL" id="KAG5583656.1"/>
    </source>
</evidence>
<sequence length="118" mass="13218">MADFYHSICDAVEEINRRKGRTQFKIPSTAAIKRVYLKHSVKGKKMTKEKFGLCVHELYGESGITGFGAKETLYYLFGVPATALFIKNRIKPQAISDNDFIPGVTSATVLILSKFNKI</sequence>
<organism evidence="1 2">
    <name type="scientific">Solanum commersonii</name>
    <name type="common">Commerson's wild potato</name>
    <name type="synonym">Commerson's nightshade</name>
    <dbReference type="NCBI Taxonomy" id="4109"/>
    <lineage>
        <taxon>Eukaryota</taxon>
        <taxon>Viridiplantae</taxon>
        <taxon>Streptophyta</taxon>
        <taxon>Embryophyta</taxon>
        <taxon>Tracheophyta</taxon>
        <taxon>Spermatophyta</taxon>
        <taxon>Magnoliopsida</taxon>
        <taxon>eudicotyledons</taxon>
        <taxon>Gunneridae</taxon>
        <taxon>Pentapetalae</taxon>
        <taxon>asterids</taxon>
        <taxon>lamiids</taxon>
        <taxon>Solanales</taxon>
        <taxon>Solanaceae</taxon>
        <taxon>Solanoideae</taxon>
        <taxon>Solaneae</taxon>
        <taxon>Solanum</taxon>
    </lineage>
</organism>
<dbReference type="OrthoDB" id="785636at2759"/>
<dbReference type="EMBL" id="JACXVP010000010">
    <property type="protein sequence ID" value="KAG5583656.1"/>
    <property type="molecule type" value="Genomic_DNA"/>
</dbReference>
<dbReference type="AlphaFoldDB" id="A0A9J5X9T4"/>